<comment type="subcellular location">
    <subcellularLocation>
        <location evidence="2">Cell membrane</location>
    </subcellularLocation>
</comment>
<dbReference type="SMART" id="SM00091">
    <property type="entry name" value="PAS"/>
    <property type="match status" value="1"/>
</dbReference>
<dbReference type="GO" id="GO:0005886">
    <property type="term" value="C:plasma membrane"/>
    <property type="evidence" value="ECO:0007669"/>
    <property type="project" value="UniProtKB-SubCell"/>
</dbReference>
<dbReference type="PRINTS" id="PR00344">
    <property type="entry name" value="BCTRLSENSOR"/>
</dbReference>
<evidence type="ECO:0000256" key="7">
    <source>
        <dbReference type="ARBA" id="ARBA00023012"/>
    </source>
</evidence>
<dbReference type="SUPFAM" id="SSF55781">
    <property type="entry name" value="GAF domain-like"/>
    <property type="match status" value="1"/>
</dbReference>
<dbReference type="InterPro" id="IPR001932">
    <property type="entry name" value="PPM-type_phosphatase-like_dom"/>
</dbReference>
<dbReference type="PANTHER" id="PTHR43547:SF2">
    <property type="entry name" value="HYBRID SIGNAL TRANSDUCTION HISTIDINE KINASE C"/>
    <property type="match status" value="1"/>
</dbReference>
<dbReference type="Gene3D" id="3.30.450.20">
    <property type="entry name" value="PAS domain"/>
    <property type="match status" value="2"/>
</dbReference>
<keyword evidence="5" id="KW-0808">Transferase</keyword>
<dbReference type="SUPFAM" id="SSF47384">
    <property type="entry name" value="Homodimeric domain of signal transducing histidine kinase"/>
    <property type="match status" value="1"/>
</dbReference>
<dbReference type="Pfam" id="PF02518">
    <property type="entry name" value="HATPase_c"/>
    <property type="match status" value="1"/>
</dbReference>
<dbReference type="Proteomes" id="UP000199343">
    <property type="component" value="Unassembled WGS sequence"/>
</dbReference>
<feature type="domain" description="Response regulatory" evidence="11">
    <location>
        <begin position="658"/>
        <end position="773"/>
    </location>
</feature>
<dbReference type="SMART" id="SM00331">
    <property type="entry name" value="PP2C_SIG"/>
    <property type="match status" value="1"/>
</dbReference>
<dbReference type="InterPro" id="IPR003661">
    <property type="entry name" value="HisK_dim/P_dom"/>
</dbReference>
<evidence type="ECO:0000256" key="6">
    <source>
        <dbReference type="ARBA" id="ARBA00022777"/>
    </source>
</evidence>
<dbReference type="PROSITE" id="PS50110">
    <property type="entry name" value="RESPONSE_REGULATORY"/>
    <property type="match status" value="1"/>
</dbReference>
<dbReference type="NCBIfam" id="TIGR00229">
    <property type="entry name" value="sensory_box"/>
    <property type="match status" value="1"/>
</dbReference>
<evidence type="ECO:0000256" key="5">
    <source>
        <dbReference type="ARBA" id="ARBA00022679"/>
    </source>
</evidence>
<evidence type="ECO:0000256" key="2">
    <source>
        <dbReference type="ARBA" id="ARBA00004236"/>
    </source>
</evidence>
<dbReference type="InterPro" id="IPR036890">
    <property type="entry name" value="HATPase_C_sf"/>
</dbReference>
<dbReference type="PROSITE" id="PS50109">
    <property type="entry name" value="HIS_KIN"/>
    <property type="match status" value="1"/>
</dbReference>
<dbReference type="EMBL" id="FMIC01000002">
    <property type="protein sequence ID" value="SCL71324.1"/>
    <property type="molecule type" value="Genomic_DNA"/>
</dbReference>
<evidence type="ECO:0000256" key="4">
    <source>
        <dbReference type="ARBA" id="ARBA00022553"/>
    </source>
</evidence>
<dbReference type="SMART" id="SM00388">
    <property type="entry name" value="HisKA"/>
    <property type="match status" value="1"/>
</dbReference>
<dbReference type="Pfam" id="PF08448">
    <property type="entry name" value="PAS_4"/>
    <property type="match status" value="1"/>
</dbReference>
<feature type="domain" description="Histidine kinase" evidence="10">
    <location>
        <begin position="392"/>
        <end position="610"/>
    </location>
</feature>
<dbReference type="PANTHER" id="PTHR43547">
    <property type="entry name" value="TWO-COMPONENT HISTIDINE KINASE"/>
    <property type="match status" value="1"/>
</dbReference>
<dbReference type="SUPFAM" id="SSF81606">
    <property type="entry name" value="PP2C-like"/>
    <property type="match status" value="1"/>
</dbReference>
<name>A0A1C6VYX4_9ACTN</name>
<proteinExistence type="predicted"/>
<dbReference type="CDD" id="cd16936">
    <property type="entry name" value="HATPase_RsbW-like"/>
    <property type="match status" value="1"/>
</dbReference>
<dbReference type="InterPro" id="IPR029016">
    <property type="entry name" value="GAF-like_dom_sf"/>
</dbReference>
<dbReference type="InterPro" id="IPR011006">
    <property type="entry name" value="CheY-like_superfamily"/>
</dbReference>
<dbReference type="CDD" id="cd00130">
    <property type="entry name" value="PAS"/>
    <property type="match status" value="1"/>
</dbReference>
<evidence type="ECO:0000256" key="1">
    <source>
        <dbReference type="ARBA" id="ARBA00000085"/>
    </source>
</evidence>
<dbReference type="Gene3D" id="1.10.287.130">
    <property type="match status" value="1"/>
</dbReference>
<dbReference type="InterPro" id="IPR005467">
    <property type="entry name" value="His_kinase_dom"/>
</dbReference>
<dbReference type="CDD" id="cd17574">
    <property type="entry name" value="REC_OmpR"/>
    <property type="match status" value="1"/>
</dbReference>
<dbReference type="CDD" id="cd00082">
    <property type="entry name" value="HisKA"/>
    <property type="match status" value="1"/>
</dbReference>
<protein>
    <recommendedName>
        <fullName evidence="3">histidine kinase</fullName>
        <ecNumber evidence="3">2.7.13.3</ecNumber>
    </recommendedName>
</protein>
<evidence type="ECO:0000259" key="12">
    <source>
        <dbReference type="PROSITE" id="PS50112"/>
    </source>
</evidence>
<comment type="catalytic activity">
    <reaction evidence="1">
        <text>ATP + protein L-histidine = ADP + protein N-phospho-L-histidine.</text>
        <dbReference type="EC" id="2.7.13.3"/>
    </reaction>
</comment>
<feature type="compositionally biased region" description="Pro residues" evidence="9">
    <location>
        <begin position="243"/>
        <end position="253"/>
    </location>
</feature>
<dbReference type="SUPFAM" id="SSF55785">
    <property type="entry name" value="PYP-like sensor domain (PAS domain)"/>
    <property type="match status" value="1"/>
</dbReference>
<dbReference type="Gene3D" id="3.30.565.10">
    <property type="entry name" value="Histidine kinase-like ATPase, C-terminal domain"/>
    <property type="match status" value="2"/>
</dbReference>
<dbReference type="GO" id="GO:0000155">
    <property type="term" value="F:phosphorelay sensor kinase activity"/>
    <property type="evidence" value="ECO:0007669"/>
    <property type="project" value="InterPro"/>
</dbReference>
<dbReference type="SMART" id="SM00448">
    <property type="entry name" value="REC"/>
    <property type="match status" value="1"/>
</dbReference>
<evidence type="ECO:0000259" key="11">
    <source>
        <dbReference type="PROSITE" id="PS50110"/>
    </source>
</evidence>
<dbReference type="FunFam" id="1.10.287.130:FF:000045">
    <property type="entry name" value="Two-component system sensor histidine kinase/response regulator"/>
    <property type="match status" value="1"/>
</dbReference>
<keyword evidence="4 8" id="KW-0597">Phosphoprotein</keyword>
<dbReference type="InterPro" id="IPR003594">
    <property type="entry name" value="HATPase_dom"/>
</dbReference>
<dbReference type="CDD" id="cd16922">
    <property type="entry name" value="HATPase_EvgS-ArcB-TorS-like"/>
    <property type="match status" value="1"/>
</dbReference>
<evidence type="ECO:0000313" key="13">
    <source>
        <dbReference type="EMBL" id="SCL71324.1"/>
    </source>
</evidence>
<dbReference type="SMART" id="SM00387">
    <property type="entry name" value="HATPase_c"/>
    <property type="match status" value="1"/>
</dbReference>
<dbReference type="InterPro" id="IPR001789">
    <property type="entry name" value="Sig_transdc_resp-reg_receiver"/>
</dbReference>
<evidence type="ECO:0000256" key="8">
    <source>
        <dbReference type="PROSITE-ProRule" id="PRU00169"/>
    </source>
</evidence>
<dbReference type="SUPFAM" id="SSF55874">
    <property type="entry name" value="ATPase domain of HSP90 chaperone/DNA topoisomerase II/histidine kinase"/>
    <property type="match status" value="2"/>
</dbReference>
<dbReference type="RefSeq" id="WP_176733806.1">
    <property type="nucleotide sequence ID" value="NZ_FMIC01000002.1"/>
</dbReference>
<dbReference type="Pfam" id="PF00512">
    <property type="entry name" value="HisKA"/>
    <property type="match status" value="1"/>
</dbReference>
<organism evidence="13 14">
    <name type="scientific">Micromonospora peucetia</name>
    <dbReference type="NCBI Taxonomy" id="47871"/>
    <lineage>
        <taxon>Bacteria</taxon>
        <taxon>Bacillati</taxon>
        <taxon>Actinomycetota</taxon>
        <taxon>Actinomycetes</taxon>
        <taxon>Micromonosporales</taxon>
        <taxon>Micromonosporaceae</taxon>
        <taxon>Micromonospora</taxon>
    </lineage>
</organism>
<feature type="region of interest" description="Disordered" evidence="9">
    <location>
        <begin position="1"/>
        <end position="23"/>
    </location>
</feature>
<evidence type="ECO:0000313" key="14">
    <source>
        <dbReference type="Proteomes" id="UP000199343"/>
    </source>
</evidence>
<evidence type="ECO:0000259" key="10">
    <source>
        <dbReference type="PROSITE" id="PS50109"/>
    </source>
</evidence>
<feature type="modified residue" description="4-aspartylphosphate" evidence="8">
    <location>
        <position position="706"/>
    </location>
</feature>
<evidence type="ECO:0000256" key="9">
    <source>
        <dbReference type="SAM" id="MobiDB-lite"/>
    </source>
</evidence>
<sequence length="1406" mass="149627">MESEQRVGPPGDRATVDDLFAGDDPTSAAHRATDWAATALGPVQTWPPELCAAVRTVLPSRIPMLLWWGTELVQIFNHAYTPVLGDKYPAAIGQPGARCWAEVWAELGPLTDQVLAGHGATYAENQLLLLDRHGYLEETYWTFSYSPVLAGHGRIPGIFVATTDVTARVLGDRRLETLRELGSVSIAAADTTRDAVRAAAQVLNGSPADLPAAMIYLRPGESMPGGDGRPTELVQDDGDGPTEPLPGGNPSPPDADALILAASVGVADDPAAVGSGWLARIGEVARTGQPARVRDVAVPGDPRAEAGAVVGAPVDEVLVLPLLATGQDRPVGVLVAGISPFRKLDEAYHGFLDLVASRVSTALGDVLAYEAQRRRAAALAELDAAKTEFFTDVSHELRTPLTLIAGPVRESLADRREPLPPGQRERLELVHRNTGRLRKLVNDMLDFARIEGGRLDPERVETDLPALTAGVAESFAYAMRQAGLTYQVDVRALPHTAYVDRDMWEKVVVNLLSNALKYTLTGTVRLRLRGDGEHVTLSVDDTGVGIPADQQPLMFRRFHRVRGAGGRSHEGTGIGLALVQEMVRLHGGSVGMRSVEGEGSTFTVRLPYGRAATGATAPRERTHEPVHEAYVAEALRWLPGAVPAHPDRTDDEPRDAATVLVVDDNADLRGFLASLLAPHHRVVTAVDGREALDRIAERVPDLVLTDVMMPRLDGFGLVRALRADRRTAGLPIIVLSARAGEEAAVEGLRTGADDYLAKPFSSEELLARVGAHLELARLRNEEATWRAALVESLQDAFAVVDADGALVEANEAFCRLVGTARLAAPVAPPHPWWPEADAAPADRRLLIDVLRAARNSDRGRVTLPLRHADGHRVWAEAVYNSLREPRTGRRLYVATLRDVTDEVRASARQSALAALSGRLGRASDVAEVLDAGLSELCTLLDGTRGLAVCADAAGTPLVVTQGLTLTGRVQRALDGLAAEGEPRLVLDDAGRVTAVGARIEPGGPPGGVWLELDPPRSVPTVDQPLVRQLCVALAQALVRARAFETQRTVALAMQRAMLGPVDLPAGFATRYQPAVAPLEVGGDWYDVVQLPGDLVGVVVGDVVGRGLPAATVMGQLRSASRALLLQAKSPAEVLSALDDFARMVPGGACTTVFCAIIDRSLGMLRYSSAGHPPGILVHPDGSADLLTRAGSVPLASVAVPGRPEAGARLRPGSTLLLYTDGLIERRRELIDAGISRAVAALTQGRELPEGALADRVVRDLLPDTRNDDVAVLVYRHREPAVFAAALTADPGQLAPTREALRQWLAGLGIGEADVDAVLIATGEACANAIEHGYRLAPDASVTVRGRLRADRLEVVVSDTGGWREATPDDSERGRGRLIMARLMDEATVDGNADGTTVRLAKRVSGA</sequence>
<dbReference type="Pfam" id="PF07228">
    <property type="entry name" value="SpoIIE"/>
    <property type="match status" value="1"/>
</dbReference>
<dbReference type="Gene3D" id="3.30.450.40">
    <property type="match status" value="1"/>
</dbReference>
<gene>
    <name evidence="13" type="ORF">GA0070608_4611</name>
</gene>
<dbReference type="PROSITE" id="PS50112">
    <property type="entry name" value="PAS"/>
    <property type="match status" value="1"/>
</dbReference>
<dbReference type="Pfam" id="PF00072">
    <property type="entry name" value="Response_reg"/>
    <property type="match status" value="1"/>
</dbReference>
<dbReference type="InterPro" id="IPR013656">
    <property type="entry name" value="PAS_4"/>
</dbReference>
<feature type="region of interest" description="Disordered" evidence="9">
    <location>
        <begin position="218"/>
        <end position="254"/>
    </location>
</feature>
<dbReference type="InterPro" id="IPR004358">
    <property type="entry name" value="Sig_transdc_His_kin-like_C"/>
</dbReference>
<dbReference type="EC" id="2.7.13.3" evidence="3"/>
<reference evidence="13 14" key="1">
    <citation type="submission" date="2016-06" db="EMBL/GenBank/DDBJ databases">
        <authorList>
            <person name="Kjaerup R.B."/>
            <person name="Dalgaard T.S."/>
            <person name="Juul-Madsen H.R."/>
        </authorList>
    </citation>
    <scope>NUCLEOTIDE SEQUENCE [LARGE SCALE GENOMIC DNA]</scope>
    <source>
        <strain evidence="13 14">DSM 43363</strain>
    </source>
</reference>
<accession>A0A1C6VYX4</accession>
<dbReference type="InterPro" id="IPR036097">
    <property type="entry name" value="HisK_dim/P_sf"/>
</dbReference>
<dbReference type="SUPFAM" id="SSF52172">
    <property type="entry name" value="CheY-like"/>
    <property type="match status" value="1"/>
</dbReference>
<dbReference type="FunFam" id="3.30.565.10:FF:000006">
    <property type="entry name" value="Sensor histidine kinase WalK"/>
    <property type="match status" value="1"/>
</dbReference>
<dbReference type="Gene3D" id="3.60.40.10">
    <property type="entry name" value="PPM-type phosphatase domain"/>
    <property type="match status" value="1"/>
</dbReference>
<dbReference type="InterPro" id="IPR000014">
    <property type="entry name" value="PAS"/>
</dbReference>
<keyword evidence="6 13" id="KW-0418">Kinase</keyword>
<dbReference type="Gene3D" id="3.40.50.2300">
    <property type="match status" value="1"/>
</dbReference>
<feature type="domain" description="PAS" evidence="12">
    <location>
        <begin position="789"/>
        <end position="818"/>
    </location>
</feature>
<evidence type="ECO:0000256" key="3">
    <source>
        <dbReference type="ARBA" id="ARBA00012438"/>
    </source>
</evidence>
<dbReference type="Pfam" id="PF13581">
    <property type="entry name" value="HATPase_c_2"/>
    <property type="match status" value="1"/>
</dbReference>
<dbReference type="STRING" id="47871.GA0070608_4611"/>
<dbReference type="InterPro" id="IPR035965">
    <property type="entry name" value="PAS-like_dom_sf"/>
</dbReference>
<dbReference type="InterPro" id="IPR036457">
    <property type="entry name" value="PPM-type-like_dom_sf"/>
</dbReference>
<keyword evidence="7" id="KW-0902">Two-component regulatory system</keyword>